<keyword evidence="1" id="KW-1133">Transmembrane helix</keyword>
<dbReference type="AlphaFoldDB" id="A0A9W6CGB2"/>
<keyword evidence="1" id="KW-0812">Transmembrane</keyword>
<accession>A0A9W6CGB2</accession>
<feature type="transmembrane region" description="Helical" evidence="1">
    <location>
        <begin position="41"/>
        <end position="59"/>
    </location>
</feature>
<dbReference type="Pfam" id="PF19865">
    <property type="entry name" value="DUF6338"/>
    <property type="match status" value="1"/>
</dbReference>
<proteinExistence type="predicted"/>
<dbReference type="Proteomes" id="UP001145094">
    <property type="component" value="Unassembled WGS sequence"/>
</dbReference>
<feature type="transmembrane region" description="Helical" evidence="1">
    <location>
        <begin position="12"/>
        <end position="29"/>
    </location>
</feature>
<evidence type="ECO:0000313" key="3">
    <source>
        <dbReference type="Proteomes" id="UP001145094"/>
    </source>
</evidence>
<organism evidence="2 3">
    <name type="scientific">Sellimonas catena</name>
    <dbReference type="NCBI Taxonomy" id="2994035"/>
    <lineage>
        <taxon>Bacteria</taxon>
        <taxon>Bacillati</taxon>
        <taxon>Bacillota</taxon>
        <taxon>Clostridia</taxon>
        <taxon>Lachnospirales</taxon>
        <taxon>Lachnospiraceae</taxon>
        <taxon>Sellimonas</taxon>
    </lineage>
</organism>
<name>A0A9W6CGB2_9FIRM</name>
<reference evidence="2" key="2">
    <citation type="submission" date="2022-11" db="EMBL/GenBank/DDBJ databases">
        <title>Draft genome sequence of Sellimonas catena strain 18CBH55.</title>
        <authorList>
            <person name="Hisatomi A."/>
            <person name="Ohkuma M."/>
            <person name="Sakamoto M."/>
        </authorList>
    </citation>
    <scope>NUCLEOTIDE SEQUENCE</scope>
    <source>
        <strain evidence="2">18CBH55</strain>
    </source>
</reference>
<gene>
    <name evidence="2" type="ORF">Selli2_21910</name>
</gene>
<evidence type="ECO:0000313" key="2">
    <source>
        <dbReference type="EMBL" id="GLG90764.1"/>
    </source>
</evidence>
<protein>
    <submittedName>
        <fullName evidence="2">Uncharacterized protein</fullName>
    </submittedName>
</protein>
<dbReference type="EMBL" id="BSCH01000013">
    <property type="protein sequence ID" value="GLG90764.1"/>
    <property type="molecule type" value="Genomic_DNA"/>
</dbReference>
<keyword evidence="1" id="KW-0472">Membrane</keyword>
<evidence type="ECO:0000256" key="1">
    <source>
        <dbReference type="SAM" id="Phobius"/>
    </source>
</evidence>
<dbReference type="InterPro" id="IPR045919">
    <property type="entry name" value="DUF6338"/>
</dbReference>
<reference evidence="2" key="3">
    <citation type="journal article" date="2023" name="Int. J. Syst. Evol. Microbiol.">
        <title>Sellimonas catena sp. nov., isolated from human faeces.</title>
        <authorList>
            <person name="Hisatomi A."/>
            <person name="Ohkuma M."/>
            <person name="Sakamoto M."/>
        </authorList>
    </citation>
    <scope>NUCLEOTIDE SEQUENCE</scope>
    <source>
        <strain evidence="2">18CBH55</strain>
    </source>
</reference>
<dbReference type="RefSeq" id="WP_138373923.1">
    <property type="nucleotide sequence ID" value="NZ_BSCH01000013.1"/>
</dbReference>
<feature type="transmembrane region" description="Helical" evidence="1">
    <location>
        <begin position="71"/>
        <end position="95"/>
    </location>
</feature>
<comment type="caution">
    <text evidence="2">The sequence shown here is derived from an EMBL/GenBank/DDBJ whole genome shotgun (WGS) entry which is preliminary data.</text>
</comment>
<sequence>MIIDSIDTVVYTFQFIVPGYVISEVIGAIMPRKKYSEGERIVQVIGYSVFNMGVWYWLFKLIQNHIDPLSVWYWLINAVAVILTGVIVGFALGFIRSKNLFCRLFQKVGINLKHPIPTAWDYKFSDGQRQWVEITVTNGKVLRGIFSDHSMASSESEYRDIYLEELYIKKEGEWIKDERTEGVWINPEEIRYVKFYKWRN</sequence>
<reference evidence="2" key="1">
    <citation type="submission" date="2022-11" db="EMBL/GenBank/DDBJ databases">
        <title>Draft genome sequence of Sellimonas catena strain 18CBH55.</title>
        <authorList>
            <person name="Atsushi H."/>
            <person name="Moriya O."/>
            <person name="Mitsuo S."/>
        </authorList>
    </citation>
    <scope>NUCLEOTIDE SEQUENCE</scope>
    <source>
        <strain evidence="2">18CBH55</strain>
    </source>
</reference>